<reference evidence="1 2" key="1">
    <citation type="journal article" date="2010" name="Microb. Ecol.">
        <title>Comparative genome analysis of Prevotella ruminicola and Prevotella bryantii: insights into their environmental niche.</title>
        <authorList>
            <consortium name="North American Consortium for Rumen Bacteria"/>
            <person name="Purushe J."/>
            <person name="Fouts D.E."/>
            <person name="Morrison M."/>
            <person name="White B.A."/>
            <person name="Mackie R.I."/>
            <person name="Coutinho P.M."/>
            <person name="Henrissat B."/>
            <person name="Nelson K.E."/>
        </authorList>
    </citation>
    <scope>NUCLEOTIDE SEQUENCE [LARGE SCALE GENOMIC DNA]</scope>
    <source>
        <strain evidence="2">ATCC 19189 / JCM 8958 / 23</strain>
    </source>
</reference>
<name>D5EYZ4_XYLR2</name>
<dbReference type="HOGENOM" id="CLU_196041_0_1_10"/>
<organism evidence="1 2">
    <name type="scientific">Xylanibacter ruminicola (strain ATCC 19189 / DSM 19721 / CIP 105475 / JCM 8958 / 23)</name>
    <name type="common">Prevotella ruminicola</name>
    <dbReference type="NCBI Taxonomy" id="264731"/>
    <lineage>
        <taxon>Bacteria</taxon>
        <taxon>Pseudomonadati</taxon>
        <taxon>Bacteroidota</taxon>
        <taxon>Bacteroidia</taxon>
        <taxon>Bacteroidales</taxon>
        <taxon>Prevotellaceae</taxon>
        <taxon>Xylanibacter</taxon>
    </lineage>
</organism>
<dbReference type="KEGG" id="pru:PRU_2943"/>
<dbReference type="EMBL" id="CP002006">
    <property type="protein sequence ID" value="ADE83361.1"/>
    <property type="molecule type" value="Genomic_DNA"/>
</dbReference>
<evidence type="ECO:0000313" key="2">
    <source>
        <dbReference type="Proteomes" id="UP000000927"/>
    </source>
</evidence>
<proteinExistence type="predicted"/>
<keyword evidence="2" id="KW-1185">Reference proteome</keyword>
<protein>
    <submittedName>
        <fullName evidence="1">Conserved domain protein</fullName>
    </submittedName>
</protein>
<accession>D5EYZ4</accession>
<evidence type="ECO:0000313" key="1">
    <source>
        <dbReference type="EMBL" id="ADE83361.1"/>
    </source>
</evidence>
<sequence>MPPQTIKQKSMEQTRTPLNAAQMEFLQLLGRITTEEELSELRKVVCDYYARKIDEEMDQLWAEGKWNNDKNEAVLKEHLRTPYKYAK</sequence>
<dbReference type="eggNOG" id="ENOG50336F4">
    <property type="taxonomic scope" value="Bacteria"/>
</dbReference>
<gene>
    <name evidence="1" type="ordered locus">PRU_2943</name>
</gene>
<dbReference type="Proteomes" id="UP000000927">
    <property type="component" value="Chromosome"/>
</dbReference>
<dbReference type="AlphaFoldDB" id="D5EYZ4"/>